<proteinExistence type="predicted"/>
<protein>
    <submittedName>
        <fullName evidence="4">Putative hemagglutinin-related protein</fullName>
    </submittedName>
</protein>
<reference evidence="4 5" key="1">
    <citation type="submission" date="2014-03" db="EMBL/GenBank/DDBJ databases">
        <title>Genomics of Bifidobacteria.</title>
        <authorList>
            <person name="Ventura M."/>
            <person name="Milani C."/>
            <person name="Lugli G.A."/>
        </authorList>
    </citation>
    <scope>NUCLEOTIDE SEQUENCE [LARGE SCALE GENOMIC DNA]</scope>
    <source>
        <strain evidence="4 5">LMG 11596</strain>
    </source>
</reference>
<organism evidence="4 5">
    <name type="scientific">Bifidobacterium gallicum DSM 20093 = LMG 11596</name>
    <dbReference type="NCBI Taxonomy" id="561180"/>
    <lineage>
        <taxon>Bacteria</taxon>
        <taxon>Bacillati</taxon>
        <taxon>Actinomycetota</taxon>
        <taxon>Actinomycetes</taxon>
        <taxon>Bifidobacteriales</taxon>
        <taxon>Bifidobacteriaceae</taxon>
        <taxon>Bifidobacterium</taxon>
    </lineage>
</organism>
<feature type="region of interest" description="Disordered" evidence="1">
    <location>
        <begin position="1"/>
        <end position="32"/>
    </location>
</feature>
<comment type="caution">
    <text evidence="4">The sequence shown here is derived from an EMBL/GenBank/DDBJ whole genome shotgun (WGS) entry which is preliminary data.</text>
</comment>
<evidence type="ECO:0000259" key="3">
    <source>
        <dbReference type="SMART" id="SM00858"/>
    </source>
</evidence>
<sequence length="297" mass="30201">MSLFHTAQPGPNRHTGPHRSGPAGGACTHASGAQSRRRAHMLRRFALCVGVALLVYVVLGAVMGLHATRQVVVARHTIERGSVIGATDVQYQQFPATDSAGSTTPWADAADDLQLVSNHIAQFTITAGSVVFLDMVAQQPVLQAGQTIVDVQLASRSQALTGASAAQSNAAAAATPENTDYTSDTVANAGTGTDTGTSTGAGTPPLMLPGTVVSLVCAQPCNGADVNAAGSQGGTASGGDQASNNTFSVCTLSPKAVVMGPMGEHGVPMAMEAKEALHVITMQEHTPIVAMEPQQPG</sequence>
<name>A0A087ALV3_9BIFI</name>
<feature type="transmembrane region" description="Helical" evidence="2">
    <location>
        <begin position="45"/>
        <end position="65"/>
    </location>
</feature>
<dbReference type="Gene3D" id="3.90.1210.10">
    <property type="entry name" value="Antifreeze-like/N-acetylneuraminic acid synthase C-terminal domain"/>
    <property type="match status" value="1"/>
</dbReference>
<gene>
    <name evidence="4" type="ORF">BGLCM_0424</name>
</gene>
<evidence type="ECO:0000256" key="1">
    <source>
        <dbReference type="SAM" id="MobiDB-lite"/>
    </source>
</evidence>
<feature type="compositionally biased region" description="Low complexity" evidence="1">
    <location>
        <begin position="185"/>
        <end position="202"/>
    </location>
</feature>
<evidence type="ECO:0000313" key="5">
    <source>
        <dbReference type="Proteomes" id="UP000029074"/>
    </source>
</evidence>
<accession>A0A087ALV3</accession>
<evidence type="ECO:0000256" key="2">
    <source>
        <dbReference type="SAM" id="Phobius"/>
    </source>
</evidence>
<dbReference type="SMART" id="SM00858">
    <property type="entry name" value="SAF"/>
    <property type="match status" value="1"/>
</dbReference>
<feature type="domain" description="SAF" evidence="3">
    <location>
        <begin position="69"/>
        <end position="137"/>
    </location>
</feature>
<feature type="region of interest" description="Disordered" evidence="1">
    <location>
        <begin position="171"/>
        <end position="202"/>
    </location>
</feature>
<dbReference type="EMBL" id="JGYW01000002">
    <property type="protein sequence ID" value="KFI59753.1"/>
    <property type="molecule type" value="Genomic_DNA"/>
</dbReference>
<dbReference type="InterPro" id="IPR017585">
    <property type="entry name" value="SAF_FlgA"/>
</dbReference>
<dbReference type="Proteomes" id="UP000029074">
    <property type="component" value="Unassembled WGS sequence"/>
</dbReference>
<dbReference type="InterPro" id="IPR013974">
    <property type="entry name" value="SAF"/>
</dbReference>
<dbReference type="Pfam" id="PF13144">
    <property type="entry name" value="ChapFlgA"/>
    <property type="match status" value="1"/>
</dbReference>
<keyword evidence="2" id="KW-0472">Membrane</keyword>
<keyword evidence="5" id="KW-1185">Reference proteome</keyword>
<evidence type="ECO:0000313" key="4">
    <source>
        <dbReference type="EMBL" id="KFI59753.1"/>
    </source>
</evidence>
<keyword evidence="2" id="KW-0812">Transmembrane</keyword>
<keyword evidence="2" id="KW-1133">Transmembrane helix</keyword>
<dbReference type="AlphaFoldDB" id="A0A087ALV3"/>
<dbReference type="CDD" id="cd11614">
    <property type="entry name" value="SAF_CpaB_FlgA_like"/>
    <property type="match status" value="1"/>
</dbReference>